<evidence type="ECO:0000259" key="21">
    <source>
        <dbReference type="PROSITE" id="PS51385"/>
    </source>
</evidence>
<dbReference type="CDD" id="cd01171">
    <property type="entry name" value="YXKO-related"/>
    <property type="match status" value="1"/>
</dbReference>
<comment type="similarity">
    <text evidence="3 19">In the N-terminal section; belongs to the NnrE/AIBP family.</text>
</comment>
<proteinExistence type="inferred from homology"/>
<evidence type="ECO:0000256" key="14">
    <source>
        <dbReference type="ARBA" id="ARBA00025153"/>
    </source>
</evidence>
<evidence type="ECO:0000256" key="18">
    <source>
        <dbReference type="HAMAP-Rule" id="MF_01966"/>
    </source>
</evidence>
<dbReference type="InterPro" id="IPR004443">
    <property type="entry name" value="YjeF_N_dom"/>
</dbReference>
<evidence type="ECO:0000256" key="1">
    <source>
        <dbReference type="ARBA" id="ARBA00000013"/>
    </source>
</evidence>
<evidence type="ECO:0000256" key="5">
    <source>
        <dbReference type="ARBA" id="ARBA00022723"/>
    </source>
</evidence>
<feature type="binding site" evidence="17">
    <location>
        <position position="389"/>
    </location>
    <ligand>
        <name>(6S)-NADPHX</name>
        <dbReference type="ChEBI" id="CHEBI:64076"/>
    </ligand>
</feature>
<feature type="domain" description="YjeF C-terminal" evidence="20">
    <location>
        <begin position="245"/>
        <end position="515"/>
    </location>
</feature>
<evidence type="ECO:0000256" key="2">
    <source>
        <dbReference type="ARBA" id="ARBA00000909"/>
    </source>
</evidence>
<comment type="function">
    <text evidence="18">Catalyzes the epimerization of the S- and R-forms of NAD(P)HX, a damaged form of NAD(P)H that is a result of enzymatic or heat-dependent hydration. This is a prerequisite for the S-specific NAD(P)H-hydrate dehydratase to allow the repair of both epimers of NAD(P)HX.</text>
</comment>
<dbReference type="SUPFAM" id="SSF53613">
    <property type="entry name" value="Ribokinase-like"/>
    <property type="match status" value="1"/>
</dbReference>
<evidence type="ECO:0000259" key="20">
    <source>
        <dbReference type="PROSITE" id="PS51383"/>
    </source>
</evidence>
<comment type="cofactor">
    <cofactor evidence="18 19">
        <name>K(+)</name>
        <dbReference type="ChEBI" id="CHEBI:29103"/>
    </cofactor>
    <text evidence="18 19">Binds 1 potassium ion per subunit.</text>
</comment>
<keyword evidence="13" id="KW-0511">Multifunctional enzyme</keyword>
<comment type="similarity">
    <text evidence="4 19">In the C-terminal section; belongs to the NnrD/CARKD family.</text>
</comment>
<comment type="subunit">
    <text evidence="17">Homotetramer.</text>
</comment>
<organism evidence="22 23">
    <name type="scientific">Paracoccus rhizosphaerae</name>
    <dbReference type="NCBI Taxonomy" id="1133347"/>
    <lineage>
        <taxon>Bacteria</taxon>
        <taxon>Pseudomonadati</taxon>
        <taxon>Pseudomonadota</taxon>
        <taxon>Alphaproteobacteria</taxon>
        <taxon>Rhodobacterales</taxon>
        <taxon>Paracoccaceae</taxon>
        <taxon>Paracoccus</taxon>
    </lineage>
</organism>
<comment type="catalytic activity">
    <reaction evidence="15 17 19">
        <text>(6S)-NADHX + ADP = AMP + phosphate + NADH + H(+)</text>
        <dbReference type="Rhea" id="RHEA:32223"/>
        <dbReference type="ChEBI" id="CHEBI:15378"/>
        <dbReference type="ChEBI" id="CHEBI:43474"/>
        <dbReference type="ChEBI" id="CHEBI:57945"/>
        <dbReference type="ChEBI" id="CHEBI:64074"/>
        <dbReference type="ChEBI" id="CHEBI:456215"/>
        <dbReference type="ChEBI" id="CHEBI:456216"/>
        <dbReference type="EC" id="4.2.1.136"/>
    </reaction>
</comment>
<dbReference type="InterPro" id="IPR036652">
    <property type="entry name" value="YjeF_N_dom_sf"/>
</dbReference>
<dbReference type="PANTHER" id="PTHR12592">
    <property type="entry name" value="ATP-DEPENDENT (S)-NAD(P)H-HYDRATE DEHYDRATASE FAMILY MEMBER"/>
    <property type="match status" value="1"/>
</dbReference>
<dbReference type="PROSITE" id="PS51385">
    <property type="entry name" value="YJEF_N"/>
    <property type="match status" value="1"/>
</dbReference>
<feature type="binding site" evidence="17">
    <location>
        <position position="280"/>
    </location>
    <ligand>
        <name>(6S)-NADPHX</name>
        <dbReference type="ChEBI" id="CHEBI:64076"/>
    </ligand>
</feature>
<evidence type="ECO:0000256" key="4">
    <source>
        <dbReference type="ARBA" id="ARBA00009524"/>
    </source>
</evidence>
<dbReference type="InterPro" id="IPR030677">
    <property type="entry name" value="Nnr"/>
</dbReference>
<evidence type="ECO:0000313" key="23">
    <source>
        <dbReference type="Proteomes" id="UP001589795"/>
    </source>
</evidence>
<evidence type="ECO:0000256" key="9">
    <source>
        <dbReference type="ARBA" id="ARBA00022958"/>
    </source>
</evidence>
<comment type="catalytic activity">
    <reaction evidence="2 18 19">
        <text>(6R)-NADPHX = (6S)-NADPHX</text>
        <dbReference type="Rhea" id="RHEA:32227"/>
        <dbReference type="ChEBI" id="CHEBI:64076"/>
        <dbReference type="ChEBI" id="CHEBI:64077"/>
        <dbReference type="EC" id="5.1.99.6"/>
    </reaction>
</comment>
<dbReference type="NCBIfam" id="TIGR00197">
    <property type="entry name" value="yjeF_nterm"/>
    <property type="match status" value="1"/>
</dbReference>
<evidence type="ECO:0000256" key="8">
    <source>
        <dbReference type="ARBA" id="ARBA00022857"/>
    </source>
</evidence>
<dbReference type="PROSITE" id="PS01050">
    <property type="entry name" value="YJEF_C_2"/>
    <property type="match status" value="1"/>
</dbReference>
<evidence type="ECO:0000256" key="19">
    <source>
        <dbReference type="PIRNR" id="PIRNR017184"/>
    </source>
</evidence>
<evidence type="ECO:0000256" key="11">
    <source>
        <dbReference type="ARBA" id="ARBA00023235"/>
    </source>
</evidence>
<dbReference type="Pfam" id="PF01256">
    <property type="entry name" value="Carb_kinase"/>
    <property type="match status" value="1"/>
</dbReference>
<comment type="catalytic activity">
    <reaction evidence="16 17 19">
        <text>(6S)-NADPHX + ADP = AMP + phosphate + NADPH + H(+)</text>
        <dbReference type="Rhea" id="RHEA:32235"/>
        <dbReference type="ChEBI" id="CHEBI:15378"/>
        <dbReference type="ChEBI" id="CHEBI:43474"/>
        <dbReference type="ChEBI" id="CHEBI:57783"/>
        <dbReference type="ChEBI" id="CHEBI:64076"/>
        <dbReference type="ChEBI" id="CHEBI:456215"/>
        <dbReference type="ChEBI" id="CHEBI:456216"/>
        <dbReference type="EC" id="4.2.1.136"/>
    </reaction>
</comment>
<feature type="binding site" evidence="17">
    <location>
        <position position="343"/>
    </location>
    <ligand>
        <name>(6S)-NADPHX</name>
        <dbReference type="ChEBI" id="CHEBI:64076"/>
    </ligand>
</feature>
<keyword evidence="6 17" id="KW-0547">Nucleotide-binding</keyword>
<feature type="binding site" evidence="18">
    <location>
        <begin position="126"/>
        <end position="132"/>
    </location>
    <ligand>
        <name>(6S)-NADPHX</name>
        <dbReference type="ChEBI" id="CHEBI:64076"/>
    </ligand>
</feature>
<dbReference type="Proteomes" id="UP001589795">
    <property type="component" value="Unassembled WGS sequence"/>
</dbReference>
<keyword evidence="23" id="KW-1185">Reference proteome</keyword>
<comment type="caution">
    <text evidence="22">The sequence shown here is derived from an EMBL/GenBank/DDBJ whole genome shotgun (WGS) entry which is preliminary data.</text>
</comment>
<evidence type="ECO:0000256" key="16">
    <source>
        <dbReference type="ARBA" id="ARBA00049209"/>
    </source>
</evidence>
<dbReference type="HAMAP" id="MF_01965">
    <property type="entry name" value="NADHX_dehydratase"/>
    <property type="match status" value="1"/>
</dbReference>
<dbReference type="EC" id="4.2.1.136" evidence="19"/>
<comment type="function">
    <text evidence="17">Catalyzes the dehydration of the S-form of NAD(P)HX at the expense of ADP, which is converted to AMP. Together with NAD(P)HX epimerase, which catalyzes the epimerization of the S- and R-forms, the enzyme allows the repair of both epimers of NAD(P)HX, a damaged form of NAD(P)H that is a result of enzymatic or heat-dependent hydration.</text>
</comment>
<dbReference type="InterPro" id="IPR017953">
    <property type="entry name" value="Carbohydrate_kinase_pred_CS"/>
</dbReference>
<feature type="domain" description="YjeF N-terminal" evidence="21">
    <location>
        <begin position="12"/>
        <end position="224"/>
    </location>
</feature>
<keyword evidence="7 17" id="KW-0067">ATP-binding</keyword>
<dbReference type="PROSITE" id="PS51383">
    <property type="entry name" value="YJEF_C_3"/>
    <property type="match status" value="1"/>
</dbReference>
<evidence type="ECO:0000256" key="7">
    <source>
        <dbReference type="ARBA" id="ARBA00022840"/>
    </source>
</evidence>
<dbReference type="EMBL" id="JBHLWQ010000013">
    <property type="protein sequence ID" value="MFC0198999.1"/>
    <property type="molecule type" value="Genomic_DNA"/>
</dbReference>
<feature type="binding site" evidence="18">
    <location>
        <begin position="60"/>
        <end position="64"/>
    </location>
    <ligand>
        <name>(6S)-NADPHX</name>
        <dbReference type="ChEBI" id="CHEBI:64076"/>
    </ligand>
</feature>
<feature type="binding site" evidence="18">
    <location>
        <position position="122"/>
    </location>
    <ligand>
        <name>K(+)</name>
        <dbReference type="ChEBI" id="CHEBI:29103"/>
    </ligand>
</feature>
<sequence>MQDTEIITCAQMRAIESAAMGSGAVTGLELMMRAGRAVAGQIRLRWPRPGRATVLCGQGNNGGDGYVIAVALSDAGWDVRVLGDPTRTGSDAAAARAAWDGPVLPLTYANLRAGPSSDIYVDAILGTGLTRPPEGEVAAVLRHLGGDAGFYRPRLVAVDAPSGLCLDSGQVLGVGRGILPPDALRVAITVTFDSPRPGHLLEHGPTVCGKLVVADIGLEPFRTTQAATLTALWPRFQIPDRRLRASANGDWLRKKNVGAGHKYSHGSALVIAGGPGTGGAARLAARAALRVGAGLVTLGPTPDALAEHALPPDALMRRPIVDADALTEMLSDQRLRGLCIGPGCGVPRAKALLPAACAADRPMVLDADALTAFAEAPLPLPKDCVLTPHQGEFARVFPDLAKELSRLGGPDKVSVLRLAAQRSKAIVLLKGPDTVIAGPEGQAAIHSDANIPWLATAGAGDVLAGMIAGLLARGLPAFNAACVAVSLHAAAARHHGSGLIADDLPDALPAVLRDWPDR</sequence>
<evidence type="ECO:0000256" key="17">
    <source>
        <dbReference type="HAMAP-Rule" id="MF_01965"/>
    </source>
</evidence>
<feature type="binding site" evidence="18">
    <location>
        <position position="162"/>
    </location>
    <ligand>
        <name>K(+)</name>
        <dbReference type="ChEBI" id="CHEBI:29103"/>
    </ligand>
</feature>
<comment type="similarity">
    <text evidence="17">Belongs to the NnrD/CARKD family.</text>
</comment>
<comment type="caution">
    <text evidence="18">Lacks conserved residue(s) required for the propagation of feature annotation.</text>
</comment>
<feature type="binding site" evidence="18">
    <location>
        <position position="61"/>
    </location>
    <ligand>
        <name>K(+)</name>
        <dbReference type="ChEBI" id="CHEBI:29103"/>
    </ligand>
</feature>
<dbReference type="Pfam" id="PF03853">
    <property type="entry name" value="YjeF_N"/>
    <property type="match status" value="1"/>
</dbReference>
<feature type="binding site" evidence="18">
    <location>
        <position position="159"/>
    </location>
    <ligand>
        <name>(6S)-NADPHX</name>
        <dbReference type="ChEBI" id="CHEBI:64076"/>
    </ligand>
</feature>
<feature type="binding site" evidence="17">
    <location>
        <position position="461"/>
    </location>
    <ligand>
        <name>(6S)-NADPHX</name>
        <dbReference type="ChEBI" id="CHEBI:64076"/>
    </ligand>
</feature>
<dbReference type="EC" id="5.1.99.6" evidence="19"/>
<keyword evidence="9 18" id="KW-0630">Potassium</keyword>
<evidence type="ECO:0000313" key="22">
    <source>
        <dbReference type="EMBL" id="MFC0198999.1"/>
    </source>
</evidence>
<accession>A0ABV6CE44</accession>
<comment type="similarity">
    <text evidence="18">Belongs to the NnrE/AIBP family.</text>
</comment>
<dbReference type="PIRSF" id="PIRSF017184">
    <property type="entry name" value="Nnr"/>
    <property type="match status" value="1"/>
</dbReference>
<keyword evidence="12 17" id="KW-0456">Lyase</keyword>
<dbReference type="InterPro" id="IPR000631">
    <property type="entry name" value="CARKD"/>
</dbReference>
<evidence type="ECO:0000256" key="15">
    <source>
        <dbReference type="ARBA" id="ARBA00048238"/>
    </source>
</evidence>
<evidence type="ECO:0000256" key="3">
    <source>
        <dbReference type="ARBA" id="ARBA00006001"/>
    </source>
</evidence>
<keyword evidence="11 18" id="KW-0413">Isomerase</keyword>
<comment type="catalytic activity">
    <reaction evidence="1 18 19">
        <text>(6R)-NADHX = (6S)-NADHX</text>
        <dbReference type="Rhea" id="RHEA:32215"/>
        <dbReference type="ChEBI" id="CHEBI:64074"/>
        <dbReference type="ChEBI" id="CHEBI:64075"/>
        <dbReference type="EC" id="5.1.99.6"/>
    </reaction>
</comment>
<evidence type="ECO:0000256" key="6">
    <source>
        <dbReference type="ARBA" id="ARBA00022741"/>
    </source>
</evidence>
<dbReference type="SUPFAM" id="SSF64153">
    <property type="entry name" value="YjeF N-terminal domain-like"/>
    <property type="match status" value="1"/>
</dbReference>
<comment type="cofactor">
    <cofactor evidence="17">
        <name>Mg(2+)</name>
        <dbReference type="ChEBI" id="CHEBI:18420"/>
    </cofactor>
</comment>
<dbReference type="InterPro" id="IPR029056">
    <property type="entry name" value="Ribokinase-like"/>
</dbReference>
<evidence type="ECO:0000256" key="10">
    <source>
        <dbReference type="ARBA" id="ARBA00023027"/>
    </source>
</evidence>
<feature type="binding site" evidence="17">
    <location>
        <position position="460"/>
    </location>
    <ligand>
        <name>AMP</name>
        <dbReference type="ChEBI" id="CHEBI:456215"/>
    </ligand>
</feature>
<keyword evidence="5 18" id="KW-0479">Metal-binding</keyword>
<keyword evidence="8 17" id="KW-0521">NADP</keyword>
<name>A0ABV6CE44_9RHOB</name>
<dbReference type="NCBIfam" id="TIGR00196">
    <property type="entry name" value="yjeF_cterm"/>
    <property type="match status" value="1"/>
</dbReference>
<dbReference type="Gene3D" id="3.40.50.10260">
    <property type="entry name" value="YjeF N-terminal domain"/>
    <property type="match status" value="1"/>
</dbReference>
<reference evidence="22 23" key="1">
    <citation type="submission" date="2024-09" db="EMBL/GenBank/DDBJ databases">
        <authorList>
            <person name="Sun Q."/>
            <person name="Mori K."/>
        </authorList>
    </citation>
    <scope>NUCLEOTIDE SEQUENCE [LARGE SCALE GENOMIC DNA]</scope>
    <source>
        <strain evidence="22 23">CCM 7904</strain>
    </source>
</reference>
<keyword evidence="10 17" id="KW-0520">NAD</keyword>
<dbReference type="Gene3D" id="3.40.1190.20">
    <property type="match status" value="1"/>
</dbReference>
<feature type="binding site" evidence="17">
    <location>
        <begin position="430"/>
        <end position="434"/>
    </location>
    <ligand>
        <name>AMP</name>
        <dbReference type="ChEBI" id="CHEBI:456215"/>
    </ligand>
</feature>
<dbReference type="HAMAP" id="MF_01966">
    <property type="entry name" value="NADHX_epimerase"/>
    <property type="match status" value="1"/>
</dbReference>
<dbReference type="PANTHER" id="PTHR12592:SF0">
    <property type="entry name" value="ATP-DEPENDENT (S)-NAD(P)H-HYDRATE DEHYDRATASE"/>
    <property type="match status" value="1"/>
</dbReference>
<protein>
    <recommendedName>
        <fullName evidence="19">Bifunctional NAD(P)H-hydrate repair enzyme</fullName>
    </recommendedName>
    <alternativeName>
        <fullName evidence="19">Nicotinamide nucleotide repair protein</fullName>
    </alternativeName>
    <domain>
        <recommendedName>
            <fullName evidence="19">ADP-dependent (S)-NAD(P)H-hydrate dehydratase</fullName>
            <ecNumber evidence="19">4.2.1.136</ecNumber>
        </recommendedName>
        <alternativeName>
            <fullName evidence="19">ADP-dependent NAD(P)HX dehydratase</fullName>
        </alternativeName>
    </domain>
    <domain>
        <recommendedName>
            <fullName evidence="19">NAD(P)H-hydrate epimerase</fullName>
            <ecNumber evidence="19">5.1.99.6</ecNumber>
        </recommendedName>
    </domain>
</protein>
<evidence type="ECO:0000256" key="12">
    <source>
        <dbReference type="ARBA" id="ARBA00023239"/>
    </source>
</evidence>
<comment type="function">
    <text evidence="14 19">Bifunctional enzyme that catalyzes the epimerization of the S- and R-forms of NAD(P)HX and the dehydration of the S-form of NAD(P)HX at the expense of ADP, which is converted to AMP. This allows the repair of both epimers of NAD(P)HX, a damaged form of NAD(P)H that is a result of enzymatic or heat-dependent hydration.</text>
</comment>
<gene>
    <name evidence="17" type="primary">nnrD</name>
    <name evidence="18" type="synonym">nnrE</name>
    <name evidence="22" type="ORF">ACFFIZ_01200</name>
</gene>
<evidence type="ECO:0000256" key="13">
    <source>
        <dbReference type="ARBA" id="ARBA00023268"/>
    </source>
</evidence>